<evidence type="ECO:0000256" key="1">
    <source>
        <dbReference type="ARBA" id="ARBA00004123"/>
    </source>
</evidence>
<dbReference type="GO" id="GO:0008757">
    <property type="term" value="F:S-adenosylmethionine-dependent methyltransferase activity"/>
    <property type="evidence" value="ECO:0007669"/>
    <property type="project" value="UniProtKB-ARBA"/>
</dbReference>
<evidence type="ECO:0000256" key="3">
    <source>
        <dbReference type="ARBA" id="ARBA00022490"/>
    </source>
</evidence>
<dbReference type="GO" id="GO:0032259">
    <property type="term" value="P:methylation"/>
    <property type="evidence" value="ECO:0007669"/>
    <property type="project" value="UniProtKB-KW"/>
</dbReference>
<comment type="catalytic activity">
    <reaction evidence="8">
        <text>L-lysyl-[protein] + S-adenosyl-L-methionine = N(6)-methyl-L-lysyl-[protein] + S-adenosyl-L-homocysteine + H(+)</text>
        <dbReference type="Rhea" id="RHEA:51736"/>
        <dbReference type="Rhea" id="RHEA-COMP:9752"/>
        <dbReference type="Rhea" id="RHEA-COMP:13053"/>
        <dbReference type="ChEBI" id="CHEBI:15378"/>
        <dbReference type="ChEBI" id="CHEBI:29969"/>
        <dbReference type="ChEBI" id="CHEBI:57856"/>
        <dbReference type="ChEBI" id="CHEBI:59789"/>
        <dbReference type="ChEBI" id="CHEBI:61929"/>
    </reaction>
</comment>
<dbReference type="EMBL" id="GL449962">
    <property type="protein sequence ID" value="EFN81719.1"/>
    <property type="molecule type" value="Genomic_DNA"/>
</dbReference>
<gene>
    <name evidence="10" type="ORF">EAI_13462</name>
</gene>
<dbReference type="GO" id="GO:0008170">
    <property type="term" value="F:N-methyltransferase activity"/>
    <property type="evidence" value="ECO:0007669"/>
    <property type="project" value="UniProtKB-ARBA"/>
</dbReference>
<reference evidence="10 11" key="1">
    <citation type="journal article" date="2010" name="Science">
        <title>Genomic comparison of the ants Camponotus floridanus and Harpegnathos saltator.</title>
        <authorList>
            <person name="Bonasio R."/>
            <person name="Zhang G."/>
            <person name="Ye C."/>
            <person name="Mutti N.S."/>
            <person name="Fang X."/>
            <person name="Qin N."/>
            <person name="Donahue G."/>
            <person name="Yang P."/>
            <person name="Li Q."/>
            <person name="Li C."/>
            <person name="Zhang P."/>
            <person name="Huang Z."/>
            <person name="Berger S.L."/>
            <person name="Reinberg D."/>
            <person name="Wang J."/>
            <person name="Liebig J."/>
        </authorList>
    </citation>
    <scope>NUCLEOTIDE SEQUENCE [LARGE SCALE GENOMIC DNA]</scope>
    <source>
        <strain evidence="10 11">R22 G/1</strain>
    </source>
</reference>
<evidence type="ECO:0000256" key="5">
    <source>
        <dbReference type="ARBA" id="ARBA00022679"/>
    </source>
</evidence>
<dbReference type="CDD" id="cd10536">
    <property type="entry name" value="SET_SMYD4"/>
    <property type="match status" value="1"/>
</dbReference>
<dbReference type="PANTHER" id="PTHR46165:SF2">
    <property type="entry name" value="SET AND MYND DOMAIN-CONTAINING PROTEIN 4"/>
    <property type="match status" value="1"/>
</dbReference>
<dbReference type="Proteomes" id="UP000008237">
    <property type="component" value="Unassembled WGS sequence"/>
</dbReference>
<dbReference type="InterPro" id="IPR001214">
    <property type="entry name" value="SET_dom"/>
</dbReference>
<dbReference type="Pfam" id="PF00856">
    <property type="entry name" value="SET"/>
    <property type="match status" value="1"/>
</dbReference>
<dbReference type="GO" id="GO:0005737">
    <property type="term" value="C:cytoplasm"/>
    <property type="evidence" value="ECO:0007669"/>
    <property type="project" value="UniProtKB-SubCell"/>
</dbReference>
<feature type="domain" description="SET" evidence="9">
    <location>
        <begin position="81"/>
        <end position="268"/>
    </location>
</feature>
<dbReference type="GO" id="GO:0005634">
    <property type="term" value="C:nucleus"/>
    <property type="evidence" value="ECO:0007669"/>
    <property type="project" value="UniProtKB-SubCell"/>
</dbReference>
<comment type="subcellular location">
    <subcellularLocation>
        <location evidence="2">Cytoplasm</location>
    </subcellularLocation>
    <subcellularLocation>
        <location evidence="1">Nucleus</location>
    </subcellularLocation>
</comment>
<name>E2BRE1_HARSA</name>
<keyword evidence="11" id="KW-1185">Reference proteome</keyword>
<evidence type="ECO:0000313" key="10">
    <source>
        <dbReference type="EMBL" id="EFN81719.1"/>
    </source>
</evidence>
<dbReference type="InterPro" id="IPR044421">
    <property type="entry name" value="SMYD4_SET"/>
</dbReference>
<sequence length="396" mass="45587">MQCSIVLGNSIAKNMIKETEYWISKMTSSVNKLKLQTKLDELRQKVEQKNDQYNPIKPNEVGNEPLPVIKSYSNEIPCASDAISLKYDEHNGRHIVATRNIDAEQCRDIEWKKCHDVECAIFSIMVTEQFFPNDFLSLRILVCAIKEAGNIQELRTMLEEANKSNAQHTKIFGSKLLGNFKVLAENDNVTFLGSLILRHQQIISTNAHTFYEERNSSSEELGNAILSFCSLFNHSCSPNIIRVSKSHDIVLYTLYPIQKGKQILDNYGSYFAMEPKIVRQDMLLKGYHFICKCIPCQEDWPIYSNLKSFETLAIPMNDKNMIRSVLMKVNMYRAMIKKGDVLNNPYIIKDLITMIRIMYDRVPIACYEMINVVEILKQVYALHGNTFILPTQSQDK</sequence>
<dbReference type="PANTHER" id="PTHR46165">
    <property type="entry name" value="SET AND MYND DOMAIN-CONTAINING PROTEIN 4"/>
    <property type="match status" value="1"/>
</dbReference>
<dbReference type="GO" id="GO:0042826">
    <property type="term" value="F:histone deacetylase binding"/>
    <property type="evidence" value="ECO:0007669"/>
    <property type="project" value="TreeGrafter"/>
</dbReference>
<dbReference type="Gene3D" id="6.10.140.2220">
    <property type="match status" value="1"/>
</dbReference>
<evidence type="ECO:0000313" key="11">
    <source>
        <dbReference type="Proteomes" id="UP000008237"/>
    </source>
</evidence>
<proteinExistence type="predicted"/>
<keyword evidence="3" id="KW-0963">Cytoplasm</keyword>
<dbReference type="InParanoid" id="E2BRE1"/>
<keyword evidence="7" id="KW-0539">Nucleus</keyword>
<dbReference type="InterPro" id="IPR046341">
    <property type="entry name" value="SET_dom_sf"/>
</dbReference>
<keyword evidence="5" id="KW-0808">Transferase</keyword>
<dbReference type="SUPFAM" id="SSF82199">
    <property type="entry name" value="SET domain"/>
    <property type="match status" value="1"/>
</dbReference>
<dbReference type="Gene3D" id="2.170.270.10">
    <property type="entry name" value="SET domain"/>
    <property type="match status" value="1"/>
</dbReference>
<keyword evidence="6" id="KW-0949">S-adenosyl-L-methionine</keyword>
<dbReference type="GO" id="GO:0008276">
    <property type="term" value="F:protein methyltransferase activity"/>
    <property type="evidence" value="ECO:0007669"/>
    <property type="project" value="UniProtKB-ARBA"/>
</dbReference>
<evidence type="ECO:0000256" key="2">
    <source>
        <dbReference type="ARBA" id="ARBA00004496"/>
    </source>
</evidence>
<accession>E2BRE1</accession>
<protein>
    <submittedName>
        <fullName evidence="10">Putative SET domain-containing protein L678</fullName>
    </submittedName>
</protein>
<dbReference type="PROSITE" id="PS50280">
    <property type="entry name" value="SET"/>
    <property type="match status" value="1"/>
</dbReference>
<dbReference type="Gene3D" id="1.10.220.160">
    <property type="match status" value="1"/>
</dbReference>
<dbReference type="InterPro" id="IPR052097">
    <property type="entry name" value="SET-MYND_domain_protein"/>
</dbReference>
<dbReference type="AlphaFoldDB" id="E2BRE1"/>
<keyword evidence="4" id="KW-0489">Methyltransferase</keyword>
<evidence type="ECO:0000256" key="7">
    <source>
        <dbReference type="ARBA" id="ARBA00023242"/>
    </source>
</evidence>
<evidence type="ECO:0000256" key="4">
    <source>
        <dbReference type="ARBA" id="ARBA00022603"/>
    </source>
</evidence>
<organism evidence="11">
    <name type="scientific">Harpegnathos saltator</name>
    <name type="common">Jerdon's jumping ant</name>
    <dbReference type="NCBI Taxonomy" id="610380"/>
    <lineage>
        <taxon>Eukaryota</taxon>
        <taxon>Metazoa</taxon>
        <taxon>Ecdysozoa</taxon>
        <taxon>Arthropoda</taxon>
        <taxon>Hexapoda</taxon>
        <taxon>Insecta</taxon>
        <taxon>Pterygota</taxon>
        <taxon>Neoptera</taxon>
        <taxon>Endopterygota</taxon>
        <taxon>Hymenoptera</taxon>
        <taxon>Apocrita</taxon>
        <taxon>Aculeata</taxon>
        <taxon>Formicoidea</taxon>
        <taxon>Formicidae</taxon>
        <taxon>Ponerinae</taxon>
        <taxon>Ponerini</taxon>
        <taxon>Harpegnathos</taxon>
    </lineage>
</organism>
<evidence type="ECO:0000256" key="8">
    <source>
        <dbReference type="ARBA" id="ARBA00048985"/>
    </source>
</evidence>
<dbReference type="OrthoDB" id="7770870at2759"/>
<evidence type="ECO:0000256" key="6">
    <source>
        <dbReference type="ARBA" id="ARBA00022691"/>
    </source>
</evidence>
<evidence type="ECO:0000259" key="9">
    <source>
        <dbReference type="PROSITE" id="PS50280"/>
    </source>
</evidence>